<organism evidence="2 3">
    <name type="scientific">Szabonella alba</name>
    <dbReference type="NCBI Taxonomy" id="2804194"/>
    <lineage>
        <taxon>Bacteria</taxon>
        <taxon>Pseudomonadati</taxon>
        <taxon>Pseudomonadota</taxon>
        <taxon>Alphaproteobacteria</taxon>
        <taxon>Rhodobacterales</taxon>
        <taxon>Paracoccaceae</taxon>
        <taxon>Szabonella</taxon>
    </lineage>
</organism>
<dbReference type="Gene3D" id="3.30.530.20">
    <property type="match status" value="1"/>
</dbReference>
<gene>
    <name evidence="2" type="ORF">JL811_11165</name>
</gene>
<dbReference type="InterPro" id="IPR010419">
    <property type="entry name" value="CO_DH_gsu"/>
</dbReference>
<dbReference type="SUPFAM" id="SSF55961">
    <property type="entry name" value="Bet v1-like"/>
    <property type="match status" value="1"/>
</dbReference>
<reference evidence="2" key="1">
    <citation type="submission" date="2021-01" db="EMBL/GenBank/DDBJ databases">
        <title>Tabrizicola alba sp. nov. a motile alkaliphilic bacterium isolated from a soda lake.</title>
        <authorList>
            <person name="Szuroczki S."/>
            <person name="Abbaszade G."/>
            <person name="Schumann P."/>
            <person name="Toth E."/>
        </authorList>
    </citation>
    <scope>NUCLEOTIDE SEQUENCE</scope>
    <source>
        <strain evidence="2">DMG-N-6</strain>
    </source>
</reference>
<keyword evidence="3" id="KW-1185">Reference proteome</keyword>
<evidence type="ECO:0000313" key="2">
    <source>
        <dbReference type="EMBL" id="MBL4917780.1"/>
    </source>
</evidence>
<dbReference type="InterPro" id="IPR023393">
    <property type="entry name" value="START-like_dom_sf"/>
</dbReference>
<dbReference type="RefSeq" id="WP_202688703.1">
    <property type="nucleotide sequence ID" value="NZ_JAESVN010000004.1"/>
</dbReference>
<protein>
    <submittedName>
        <fullName evidence="2">Carbon monoxide dehydrogenase subunit G</fullName>
    </submittedName>
</protein>
<dbReference type="Pfam" id="PF06240">
    <property type="entry name" value="COXG"/>
    <property type="match status" value="1"/>
</dbReference>
<evidence type="ECO:0000256" key="1">
    <source>
        <dbReference type="SAM" id="MobiDB-lite"/>
    </source>
</evidence>
<dbReference type="EMBL" id="JAESVN010000004">
    <property type="protein sequence ID" value="MBL4917780.1"/>
    <property type="molecule type" value="Genomic_DNA"/>
</dbReference>
<sequence length="179" mass="18691">MKLTDQRDIAADPATVWAAILDADVLKACVPGCESMTGSPQEGFEAVVVQKVGPVKARFTGAVTLSDMVAPESLRITGEGKGGPAGFAKGGANVTLTPSERGTLLSYEVEANVGGKLAQLGSRIIDGFAKKMADEFFARFQQAVEGPQDADEAEVTEGGEAAEGADPEQKKGWFKRMIG</sequence>
<comment type="caution">
    <text evidence="2">The sequence shown here is derived from an EMBL/GenBank/DDBJ whole genome shotgun (WGS) entry which is preliminary data.</text>
</comment>
<feature type="compositionally biased region" description="Acidic residues" evidence="1">
    <location>
        <begin position="148"/>
        <end position="157"/>
    </location>
</feature>
<dbReference type="PANTHER" id="PTHR38588:SF1">
    <property type="entry name" value="BLL0334 PROTEIN"/>
    <property type="match status" value="1"/>
</dbReference>
<accession>A0A8K0VDE2</accession>
<evidence type="ECO:0000313" key="3">
    <source>
        <dbReference type="Proteomes" id="UP000648908"/>
    </source>
</evidence>
<dbReference type="Proteomes" id="UP000648908">
    <property type="component" value="Unassembled WGS sequence"/>
</dbReference>
<dbReference type="PANTHER" id="PTHR38588">
    <property type="entry name" value="BLL0334 PROTEIN"/>
    <property type="match status" value="1"/>
</dbReference>
<proteinExistence type="predicted"/>
<dbReference type="CDD" id="cd05018">
    <property type="entry name" value="CoxG"/>
    <property type="match status" value="1"/>
</dbReference>
<feature type="region of interest" description="Disordered" evidence="1">
    <location>
        <begin position="147"/>
        <end position="179"/>
    </location>
</feature>
<dbReference type="AlphaFoldDB" id="A0A8K0VDE2"/>
<name>A0A8K0VDE2_9RHOB</name>